<name>A0A813DJT7_POLGL</name>
<dbReference type="OMA" id="AFCHERC"/>
<sequence>ELPSGDETLASARFTERLCGPRGIKISRVSIVTLSDSKAQVVRDDGCSHDVAKDRLLVWYEGLLLLQEIEAQSQQSGQSPPRWFNDELRSMLETEKAKHKSGLSGGFYVEKGLLNTAVTGPVFFDIEDKEWRYRRESLRENDSALKIDALNDAAWKSAECRGFFKISDIQGYMPPWEAFCHERCGFYQDFYQVVWDPPQVDYSAVENGCLGVPGATWEPDECLPPQLDKLRIREKKMWVRLKRAQEERAHSEWLEQSAAKRRHVAKLVVARLRRDLAPLQRDLVHSALGHDFSHEEALESEVRNELRSGWPMSSEQYPAGYCVASPPGFCLPGCDCMDDQRPQRIHELRKPWLDNHLRTTAAESAVINLASQARFVRPRGLVTGQCFLETNTMIPGSLTHVRATLELVQVVDTILRDHLQVIPFSAISDPSSPIFIPARAFLGPPMDYEPLRFDLVGDQQILAVSPDDGQLTLVAGAPEVQRAHCFVQLSHLEGPVLMVECEAVSRKWAGPLPWNLATQGLVRRFELCRMLPEAKLILREHLAEIFDFNADGPRMLPFGKWLTAMSRFGLQLRSVAMAHVVRRS</sequence>
<dbReference type="AlphaFoldDB" id="A0A813DJT7"/>
<reference evidence="1" key="1">
    <citation type="submission" date="2021-02" db="EMBL/GenBank/DDBJ databases">
        <authorList>
            <person name="Dougan E. K."/>
            <person name="Rhodes N."/>
            <person name="Thang M."/>
            <person name="Chan C."/>
        </authorList>
    </citation>
    <scope>NUCLEOTIDE SEQUENCE</scope>
</reference>
<organism evidence="1 2">
    <name type="scientific">Polarella glacialis</name>
    <name type="common">Dinoflagellate</name>
    <dbReference type="NCBI Taxonomy" id="89957"/>
    <lineage>
        <taxon>Eukaryota</taxon>
        <taxon>Sar</taxon>
        <taxon>Alveolata</taxon>
        <taxon>Dinophyceae</taxon>
        <taxon>Suessiales</taxon>
        <taxon>Suessiaceae</taxon>
        <taxon>Polarella</taxon>
    </lineage>
</organism>
<feature type="non-terminal residue" evidence="1">
    <location>
        <position position="1"/>
    </location>
</feature>
<keyword evidence="2" id="KW-1185">Reference proteome</keyword>
<dbReference type="EMBL" id="CAJNNV010002096">
    <property type="protein sequence ID" value="CAE8586494.1"/>
    <property type="molecule type" value="Genomic_DNA"/>
</dbReference>
<gene>
    <name evidence="1" type="ORF">PGLA1383_LOCUS5356</name>
</gene>
<accession>A0A813DJT7</accession>
<comment type="caution">
    <text evidence="1">The sequence shown here is derived from an EMBL/GenBank/DDBJ whole genome shotgun (WGS) entry which is preliminary data.</text>
</comment>
<evidence type="ECO:0000313" key="1">
    <source>
        <dbReference type="EMBL" id="CAE8586494.1"/>
    </source>
</evidence>
<proteinExistence type="predicted"/>
<protein>
    <submittedName>
        <fullName evidence="1">Uncharacterized protein</fullName>
    </submittedName>
</protein>
<evidence type="ECO:0000313" key="2">
    <source>
        <dbReference type="Proteomes" id="UP000654075"/>
    </source>
</evidence>
<dbReference type="Proteomes" id="UP000654075">
    <property type="component" value="Unassembled WGS sequence"/>
</dbReference>
<dbReference type="OrthoDB" id="407937at2759"/>